<protein>
    <submittedName>
        <fullName evidence="2">Uncharacterized protein</fullName>
    </submittedName>
</protein>
<evidence type="ECO:0000313" key="3">
    <source>
        <dbReference type="Proteomes" id="UP001232148"/>
    </source>
</evidence>
<accession>A0AAD9HE04</accession>
<keyword evidence="1" id="KW-0812">Transmembrane</keyword>
<keyword evidence="1" id="KW-0472">Membrane</keyword>
<proteinExistence type="predicted"/>
<dbReference type="EMBL" id="MU842911">
    <property type="protein sequence ID" value="KAK2026601.1"/>
    <property type="molecule type" value="Genomic_DNA"/>
</dbReference>
<comment type="caution">
    <text evidence="2">The sequence shown here is derived from an EMBL/GenBank/DDBJ whole genome shotgun (WGS) entry which is preliminary data.</text>
</comment>
<dbReference type="Proteomes" id="UP001232148">
    <property type="component" value="Unassembled WGS sequence"/>
</dbReference>
<dbReference type="AlphaFoldDB" id="A0AAD9HE04"/>
<feature type="transmembrane region" description="Helical" evidence="1">
    <location>
        <begin position="44"/>
        <end position="67"/>
    </location>
</feature>
<reference evidence="2" key="1">
    <citation type="submission" date="2021-06" db="EMBL/GenBank/DDBJ databases">
        <title>Comparative genomics, transcriptomics and evolutionary studies reveal genomic signatures of adaptation to plant cell wall in hemibiotrophic fungi.</title>
        <authorList>
            <consortium name="DOE Joint Genome Institute"/>
            <person name="Baroncelli R."/>
            <person name="Diaz J.F."/>
            <person name="Benocci T."/>
            <person name="Peng M."/>
            <person name="Battaglia E."/>
            <person name="Haridas S."/>
            <person name="Andreopoulos W."/>
            <person name="Labutti K."/>
            <person name="Pangilinan J."/>
            <person name="Floch G.L."/>
            <person name="Makela M.R."/>
            <person name="Henrissat B."/>
            <person name="Grigoriev I.V."/>
            <person name="Crouch J.A."/>
            <person name="De Vries R.P."/>
            <person name="Sukno S.A."/>
            <person name="Thon M.R."/>
        </authorList>
    </citation>
    <scope>NUCLEOTIDE SEQUENCE</scope>
    <source>
        <strain evidence="2">MAFF235873</strain>
    </source>
</reference>
<keyword evidence="1" id="KW-1133">Transmembrane helix</keyword>
<evidence type="ECO:0000256" key="1">
    <source>
        <dbReference type="SAM" id="Phobius"/>
    </source>
</evidence>
<name>A0AAD9HE04_9PEZI</name>
<gene>
    <name evidence="2" type="ORF">LX32DRAFT_641727</name>
</gene>
<sequence>MAKVKSDSAVTVMVVDYIQPEQGGLAEYKHYTPYIKTHLQVQRCCLSCLSVCVLGFTYSYCNIVYLFTW</sequence>
<keyword evidence="3" id="KW-1185">Reference proteome</keyword>
<organism evidence="2 3">
    <name type="scientific">Colletotrichum zoysiae</name>
    <dbReference type="NCBI Taxonomy" id="1216348"/>
    <lineage>
        <taxon>Eukaryota</taxon>
        <taxon>Fungi</taxon>
        <taxon>Dikarya</taxon>
        <taxon>Ascomycota</taxon>
        <taxon>Pezizomycotina</taxon>
        <taxon>Sordariomycetes</taxon>
        <taxon>Hypocreomycetidae</taxon>
        <taxon>Glomerellales</taxon>
        <taxon>Glomerellaceae</taxon>
        <taxon>Colletotrichum</taxon>
        <taxon>Colletotrichum graminicola species complex</taxon>
    </lineage>
</organism>
<evidence type="ECO:0000313" key="2">
    <source>
        <dbReference type="EMBL" id="KAK2026601.1"/>
    </source>
</evidence>